<dbReference type="GO" id="GO:0005975">
    <property type="term" value="P:carbohydrate metabolic process"/>
    <property type="evidence" value="ECO:0007669"/>
    <property type="project" value="InterPro"/>
</dbReference>
<dbReference type="InterPro" id="IPR012341">
    <property type="entry name" value="6hp_glycosidase-like_sf"/>
</dbReference>
<proteinExistence type="predicted"/>
<evidence type="ECO:0000256" key="1">
    <source>
        <dbReference type="ARBA" id="ARBA00022801"/>
    </source>
</evidence>
<dbReference type="InterPro" id="IPR052043">
    <property type="entry name" value="PolySaccharide_Degr_Enz"/>
</dbReference>
<dbReference type="AlphaFoldDB" id="A0A0D0JBA0"/>
<dbReference type="InterPro" id="IPR008928">
    <property type="entry name" value="6-hairpin_glycosidase_sf"/>
</dbReference>
<dbReference type="Proteomes" id="UP000035017">
    <property type="component" value="Unassembled WGS sequence"/>
</dbReference>
<dbReference type="GO" id="GO:0016787">
    <property type="term" value="F:hydrolase activity"/>
    <property type="evidence" value="ECO:0007669"/>
    <property type="project" value="UniProtKB-KW"/>
</dbReference>
<sequence length="368" mass="41208">MLNSYFDEYARDYAYYKGGSWCYEDGCLYRGLIALHEATGEQRWLDHLLRLVNGQVDAGNRLAGYRIDEFNIDNVLAGRALTYLYGLTSESKWLEAAKPLADQLQFHPRTQAGPYWHKLRYPHQVWLDGLYMALPFKLEYARAAKLPHMRDDAVSQFLTALDLTYHETSGLYRHGFDESRLQGWADKTTGLSPAHWGRAIGWLAMAFVDMIENLPVGSARDEIERRASLLAQRVQPLQLEDGRWLQVVDAPEIDGNYAESSATAMFATFYLKGARLKVAGFEADIGKRALAGLTAHAMKPDASQRLRLEHICCVAGLGGFEGVYRDGTVEYYLSEVIRADDIKGVAPLMMAHAETLRAGYPASVVAAG</sequence>
<dbReference type="Pfam" id="PF07470">
    <property type="entry name" value="Glyco_hydro_88"/>
    <property type="match status" value="1"/>
</dbReference>
<comment type="caution">
    <text evidence="2">The sequence shown here is derived from an EMBL/GenBank/DDBJ whole genome shotgun (WGS) entry which is preliminary data.</text>
</comment>
<dbReference type="PANTHER" id="PTHR33886">
    <property type="entry name" value="UNSATURATED RHAMNOGALACTURONAN HYDROLASE (EUROFUNG)"/>
    <property type="match status" value="1"/>
</dbReference>
<dbReference type="InterPro" id="IPR010905">
    <property type="entry name" value="Glyco_hydro_88"/>
</dbReference>
<dbReference type="PANTHER" id="PTHR33886:SF8">
    <property type="entry name" value="UNSATURATED RHAMNOGALACTURONAN HYDROLASE (EUROFUNG)"/>
    <property type="match status" value="1"/>
</dbReference>
<dbReference type="OrthoDB" id="6381507at2"/>
<evidence type="ECO:0000313" key="3">
    <source>
        <dbReference type="Proteomes" id="UP000035017"/>
    </source>
</evidence>
<name>A0A0D0JBA0_AGRTU</name>
<keyword evidence="1" id="KW-0378">Hydrolase</keyword>
<gene>
    <name evidence="2" type="ORF">RU07_11480</name>
</gene>
<organism evidence="2 3">
    <name type="scientific">Agrobacterium tumefaciens</name>
    <dbReference type="NCBI Taxonomy" id="358"/>
    <lineage>
        <taxon>Bacteria</taxon>
        <taxon>Pseudomonadati</taxon>
        <taxon>Pseudomonadota</taxon>
        <taxon>Alphaproteobacteria</taxon>
        <taxon>Hyphomicrobiales</taxon>
        <taxon>Rhizobiaceae</taxon>
        <taxon>Rhizobium/Agrobacterium group</taxon>
        <taxon>Agrobacterium</taxon>
        <taxon>Agrobacterium tumefaciens complex</taxon>
    </lineage>
</organism>
<dbReference type="SUPFAM" id="SSF48208">
    <property type="entry name" value="Six-hairpin glycosidases"/>
    <property type="match status" value="1"/>
</dbReference>
<keyword evidence="2" id="KW-0808">Transferase</keyword>
<evidence type="ECO:0000313" key="2">
    <source>
        <dbReference type="EMBL" id="KIQ03162.1"/>
    </source>
</evidence>
<reference evidence="2 3" key="1">
    <citation type="submission" date="2014-12" db="EMBL/GenBank/DDBJ databases">
        <title>16Stimator: statistical estimation of ribosomal gene copy numbers from draft genome assemblies.</title>
        <authorList>
            <person name="Perisin M.A."/>
            <person name="Vetter M."/>
            <person name="Gilbert J.A."/>
            <person name="Bergelson J."/>
        </authorList>
    </citation>
    <scope>NUCLEOTIDE SEQUENCE [LARGE SCALE GENOMIC DNA]</scope>
    <source>
        <strain evidence="2 3">MEJ076</strain>
    </source>
</reference>
<dbReference type="Gene3D" id="1.50.10.10">
    <property type="match status" value="1"/>
</dbReference>
<protein>
    <submittedName>
        <fullName evidence="2">Di-trans,poly-cis-decaprenylcistransferase</fullName>
    </submittedName>
</protein>
<dbReference type="GO" id="GO:0016740">
    <property type="term" value="F:transferase activity"/>
    <property type="evidence" value="ECO:0007669"/>
    <property type="project" value="UniProtKB-KW"/>
</dbReference>
<dbReference type="EMBL" id="JXQV01000009">
    <property type="protein sequence ID" value="KIQ03162.1"/>
    <property type="molecule type" value="Genomic_DNA"/>
</dbReference>
<accession>A0A0D0JBA0</accession>